<accession>A0ABP8EGM4</accession>
<dbReference type="Pfam" id="PF13399">
    <property type="entry name" value="LytR_C"/>
    <property type="match status" value="1"/>
</dbReference>
<reference evidence="5" key="1">
    <citation type="journal article" date="2019" name="Int. J. Syst. Evol. Microbiol.">
        <title>The Global Catalogue of Microorganisms (GCM) 10K type strain sequencing project: providing services to taxonomists for standard genome sequencing and annotation.</title>
        <authorList>
            <consortium name="The Broad Institute Genomics Platform"/>
            <consortium name="The Broad Institute Genome Sequencing Center for Infectious Disease"/>
            <person name="Wu L."/>
            <person name="Ma J."/>
        </authorList>
    </citation>
    <scope>NUCLEOTIDE SEQUENCE [LARGE SCALE GENOMIC DNA]</scope>
    <source>
        <strain evidence="5">JCM 17458</strain>
    </source>
</reference>
<feature type="transmembrane region" description="Helical" evidence="2">
    <location>
        <begin position="31"/>
        <end position="55"/>
    </location>
</feature>
<feature type="region of interest" description="Disordered" evidence="1">
    <location>
        <begin position="59"/>
        <end position="86"/>
    </location>
</feature>
<evidence type="ECO:0000313" key="5">
    <source>
        <dbReference type="Proteomes" id="UP001501586"/>
    </source>
</evidence>
<comment type="caution">
    <text evidence="4">The sequence shown here is derived from an EMBL/GenBank/DDBJ whole genome shotgun (WGS) entry which is preliminary data.</text>
</comment>
<dbReference type="RefSeq" id="WP_236864448.1">
    <property type="nucleotide sequence ID" value="NZ_BAABAZ010000004.1"/>
</dbReference>
<proteinExistence type="predicted"/>
<feature type="compositionally biased region" description="Low complexity" evidence="1">
    <location>
        <begin position="67"/>
        <end position="84"/>
    </location>
</feature>
<keyword evidence="2" id="KW-1133">Transmembrane helix</keyword>
<dbReference type="Proteomes" id="UP001501586">
    <property type="component" value="Unassembled WGS sequence"/>
</dbReference>
<dbReference type="EMBL" id="BAABAZ010000004">
    <property type="protein sequence ID" value="GAA4283105.1"/>
    <property type="molecule type" value="Genomic_DNA"/>
</dbReference>
<keyword evidence="2" id="KW-0472">Membrane</keyword>
<keyword evidence="2" id="KW-0812">Transmembrane</keyword>
<evidence type="ECO:0000256" key="2">
    <source>
        <dbReference type="SAM" id="Phobius"/>
    </source>
</evidence>
<evidence type="ECO:0000313" key="4">
    <source>
        <dbReference type="EMBL" id="GAA4283105.1"/>
    </source>
</evidence>
<sequence>MARYPKDEFDDIPPMQRKGAHRRTGGTRSQAGAIALISVLAIAALLLVLGAVNIIRSSAEDPEQQVAEPAATAEETADPTETAAGDSVEVVEKTASVTVLNASGVGGVAGRFGDAVEDAGWEIAQVGNYSTPDSVSSVHYSDSEFEMEARAIADLLGIEDVEESTEFQGDITVVVCSDIADSEPGGGAETPGSATPGAATPGAATEDP</sequence>
<name>A0ABP8EGM4_9MICO</name>
<dbReference type="Gene3D" id="3.30.70.2390">
    <property type="match status" value="1"/>
</dbReference>
<dbReference type="InterPro" id="IPR027381">
    <property type="entry name" value="LytR/CpsA/Psr_C"/>
</dbReference>
<organism evidence="4 5">
    <name type="scientific">Brevibacterium daeguense</name>
    <dbReference type="NCBI Taxonomy" id="909936"/>
    <lineage>
        <taxon>Bacteria</taxon>
        <taxon>Bacillati</taxon>
        <taxon>Actinomycetota</taxon>
        <taxon>Actinomycetes</taxon>
        <taxon>Micrococcales</taxon>
        <taxon>Brevibacteriaceae</taxon>
        <taxon>Brevibacterium</taxon>
    </lineage>
</organism>
<feature type="domain" description="LytR/CpsA/Psr regulator C-terminal" evidence="3">
    <location>
        <begin position="95"/>
        <end position="178"/>
    </location>
</feature>
<keyword evidence="5" id="KW-1185">Reference proteome</keyword>
<gene>
    <name evidence="4" type="ORF">GCM10022261_06360</name>
</gene>
<feature type="region of interest" description="Disordered" evidence="1">
    <location>
        <begin position="178"/>
        <end position="208"/>
    </location>
</feature>
<evidence type="ECO:0000256" key="1">
    <source>
        <dbReference type="SAM" id="MobiDB-lite"/>
    </source>
</evidence>
<protein>
    <recommendedName>
        <fullName evidence="3">LytR/CpsA/Psr regulator C-terminal domain-containing protein</fullName>
    </recommendedName>
</protein>
<feature type="compositionally biased region" description="Low complexity" evidence="1">
    <location>
        <begin position="190"/>
        <end position="208"/>
    </location>
</feature>
<evidence type="ECO:0000259" key="3">
    <source>
        <dbReference type="Pfam" id="PF13399"/>
    </source>
</evidence>
<feature type="region of interest" description="Disordered" evidence="1">
    <location>
        <begin position="1"/>
        <end position="26"/>
    </location>
</feature>